<keyword evidence="7 8" id="KW-0539">Nucleus</keyword>
<feature type="coiled-coil region" evidence="9">
    <location>
        <begin position="91"/>
        <end position="122"/>
    </location>
</feature>
<name>A0A427YUS9_9TREE</name>
<keyword evidence="12" id="KW-1185">Reference proteome</keyword>
<dbReference type="Gene3D" id="6.10.280.10">
    <property type="entry name" value="Mediator complex, subunit Med21"/>
    <property type="match status" value="1"/>
</dbReference>
<evidence type="ECO:0000256" key="6">
    <source>
        <dbReference type="ARBA" id="ARBA00023163"/>
    </source>
</evidence>
<dbReference type="GO" id="GO:0003712">
    <property type="term" value="F:transcription coregulator activity"/>
    <property type="evidence" value="ECO:0007669"/>
    <property type="project" value="TreeGrafter"/>
</dbReference>
<dbReference type="SUPFAM" id="SSF140718">
    <property type="entry name" value="Mediator hinge subcomplex-like"/>
    <property type="match status" value="1"/>
</dbReference>
<dbReference type="GO" id="GO:0016592">
    <property type="term" value="C:mediator complex"/>
    <property type="evidence" value="ECO:0007669"/>
    <property type="project" value="UniProtKB-UniRule"/>
</dbReference>
<keyword evidence="9" id="KW-0175">Coiled coil</keyword>
<accession>A0A427YUS9</accession>
<evidence type="ECO:0000256" key="2">
    <source>
        <dbReference type="ARBA" id="ARBA00005770"/>
    </source>
</evidence>
<evidence type="ECO:0000313" key="12">
    <source>
        <dbReference type="Proteomes" id="UP000279259"/>
    </source>
</evidence>
<reference evidence="11 12" key="1">
    <citation type="submission" date="2018-11" db="EMBL/GenBank/DDBJ databases">
        <title>Genome sequence of Saitozyma podzolica DSM 27192.</title>
        <authorList>
            <person name="Aliyu H."/>
            <person name="Gorte O."/>
            <person name="Ochsenreither K."/>
        </authorList>
    </citation>
    <scope>NUCLEOTIDE SEQUENCE [LARGE SCALE GENOMIC DNA]</scope>
    <source>
        <strain evidence="11 12">DSM 27192</strain>
    </source>
</reference>
<feature type="region of interest" description="Disordered" evidence="10">
    <location>
        <begin position="129"/>
        <end position="162"/>
    </location>
</feature>
<dbReference type="AlphaFoldDB" id="A0A427YUS9"/>
<comment type="subcellular location">
    <subcellularLocation>
        <location evidence="1 8">Nucleus</location>
    </subcellularLocation>
</comment>
<evidence type="ECO:0000256" key="5">
    <source>
        <dbReference type="ARBA" id="ARBA00023159"/>
    </source>
</evidence>
<evidence type="ECO:0000256" key="4">
    <source>
        <dbReference type="ARBA" id="ARBA00023015"/>
    </source>
</evidence>
<keyword evidence="4 8" id="KW-0805">Transcription regulation</keyword>
<comment type="subunit">
    <text evidence="8">Component of the Mediator complex.</text>
</comment>
<comment type="function">
    <text evidence="8">Component of the Mediator complex, a coactivator involved in the regulated transcription of nearly all RNA polymerase II-dependent genes. Mediator functions as a bridge to convey information from gene-specific regulatory proteins to the basal RNA polymerase II transcription machinery. Mediator is recruited to promoters by direct interactions with regulatory proteins and serves as a scaffold for the assembly of a functional preinitiation complex with RNA polymerase II and the general transcription factors.</text>
</comment>
<keyword evidence="6 8" id="KW-0804">Transcription</keyword>
<evidence type="ECO:0000256" key="8">
    <source>
        <dbReference type="RuleBase" id="RU366036"/>
    </source>
</evidence>
<comment type="caution">
    <text evidence="11">The sequence shown here is derived from an EMBL/GenBank/DDBJ whole genome shotgun (WGS) entry which is preliminary data.</text>
</comment>
<evidence type="ECO:0000256" key="7">
    <source>
        <dbReference type="ARBA" id="ARBA00023242"/>
    </source>
</evidence>
<comment type="similarity">
    <text evidence="2 8">Belongs to the Mediator complex subunit 21 family.</text>
</comment>
<dbReference type="Proteomes" id="UP000279259">
    <property type="component" value="Unassembled WGS sequence"/>
</dbReference>
<dbReference type="Pfam" id="PF11221">
    <property type="entry name" value="Med21"/>
    <property type="match status" value="1"/>
</dbReference>
<dbReference type="PANTHER" id="PTHR13381">
    <property type="entry name" value="RNA POLYMERASE II HOLOENZYME COMPONENT SRB7"/>
    <property type="match status" value="1"/>
</dbReference>
<dbReference type="InterPro" id="IPR037212">
    <property type="entry name" value="Med7/Med21-like"/>
</dbReference>
<dbReference type="PANTHER" id="PTHR13381:SF0">
    <property type="entry name" value="MEDIATOR OF RNA POLYMERASE II TRANSCRIPTION SUBUNIT 21"/>
    <property type="match status" value="1"/>
</dbReference>
<protein>
    <recommendedName>
        <fullName evidence="3 8">Mediator of RNA polymerase II transcription subunit 21</fullName>
    </recommendedName>
</protein>
<sequence>MDRITQLQDAILDLLTITHTSIEYITKRTQFEQTSAAIPQTLQTPLAASRVDYRIAIETFVADIVKRSKDIEVLIAALPKKGDSHLRAKRLEQLQSEMILANQEYNDALAQSEALLKELQDALAVVLSTEPGSGEDGEGKQGHQGEVAGQVRAQDIEDMGDA</sequence>
<evidence type="ECO:0000313" key="11">
    <source>
        <dbReference type="EMBL" id="RSH94799.1"/>
    </source>
</evidence>
<proteinExistence type="inferred from homology"/>
<gene>
    <name evidence="11" type="ORF">EHS25_004605</name>
</gene>
<dbReference type="OrthoDB" id="526653at2759"/>
<dbReference type="InterPro" id="IPR021384">
    <property type="entry name" value="Mediator_Med21"/>
</dbReference>
<dbReference type="STRING" id="1890683.A0A427YUS9"/>
<evidence type="ECO:0000256" key="10">
    <source>
        <dbReference type="SAM" id="MobiDB-lite"/>
    </source>
</evidence>
<evidence type="ECO:0000256" key="1">
    <source>
        <dbReference type="ARBA" id="ARBA00004123"/>
    </source>
</evidence>
<organism evidence="11 12">
    <name type="scientific">Saitozyma podzolica</name>
    <dbReference type="NCBI Taxonomy" id="1890683"/>
    <lineage>
        <taxon>Eukaryota</taxon>
        <taxon>Fungi</taxon>
        <taxon>Dikarya</taxon>
        <taxon>Basidiomycota</taxon>
        <taxon>Agaricomycotina</taxon>
        <taxon>Tremellomycetes</taxon>
        <taxon>Tremellales</taxon>
        <taxon>Trimorphomycetaceae</taxon>
        <taxon>Saitozyma</taxon>
    </lineage>
</organism>
<dbReference type="GO" id="GO:0006357">
    <property type="term" value="P:regulation of transcription by RNA polymerase II"/>
    <property type="evidence" value="ECO:0007669"/>
    <property type="project" value="TreeGrafter"/>
</dbReference>
<evidence type="ECO:0000256" key="3">
    <source>
        <dbReference type="ARBA" id="ARBA00019691"/>
    </source>
</evidence>
<dbReference type="EMBL" id="RSCD01000002">
    <property type="protein sequence ID" value="RSH94799.1"/>
    <property type="molecule type" value="Genomic_DNA"/>
</dbReference>
<keyword evidence="5 8" id="KW-0010">Activator</keyword>
<evidence type="ECO:0000256" key="9">
    <source>
        <dbReference type="SAM" id="Coils"/>
    </source>
</evidence>